<organism evidence="1 2">
    <name type="scientific">Tagetes erecta</name>
    <name type="common">African marigold</name>
    <dbReference type="NCBI Taxonomy" id="13708"/>
    <lineage>
        <taxon>Eukaryota</taxon>
        <taxon>Viridiplantae</taxon>
        <taxon>Streptophyta</taxon>
        <taxon>Embryophyta</taxon>
        <taxon>Tracheophyta</taxon>
        <taxon>Spermatophyta</taxon>
        <taxon>Magnoliopsida</taxon>
        <taxon>eudicotyledons</taxon>
        <taxon>Gunneridae</taxon>
        <taxon>Pentapetalae</taxon>
        <taxon>asterids</taxon>
        <taxon>campanulids</taxon>
        <taxon>Asterales</taxon>
        <taxon>Asteraceae</taxon>
        <taxon>Asteroideae</taxon>
        <taxon>Heliantheae alliance</taxon>
        <taxon>Tageteae</taxon>
        <taxon>Tagetes</taxon>
    </lineage>
</organism>
<keyword evidence="2" id="KW-1185">Reference proteome</keyword>
<evidence type="ECO:0000313" key="2">
    <source>
        <dbReference type="Proteomes" id="UP001229421"/>
    </source>
</evidence>
<dbReference type="EMBL" id="JAUHHV010000005">
    <property type="protein sequence ID" value="KAK1423977.1"/>
    <property type="molecule type" value="Genomic_DNA"/>
</dbReference>
<gene>
    <name evidence="1" type="ORF">QVD17_19288</name>
</gene>
<dbReference type="Proteomes" id="UP001229421">
    <property type="component" value="Unassembled WGS sequence"/>
</dbReference>
<sequence>MEVGKDKGQHNRMVNKDNIKKLHLLHARSEVAREKLCGSYRTLVFAGTLTSRIKKINVGDMSMQIHRDKFKVAKYVGWVSDNIGFKVKDDGIWVHQIVQHMKNANNLIFKCWLMDKCEHKFEEDDFYLSSTCESPLNSNLEAGNGYLRLHVKTWIMLVVGKRRSDVPFDPGGFIFEAKLKDEFFLDGEYDA</sequence>
<name>A0AAD8NWT5_TARER</name>
<comment type="caution">
    <text evidence="1">The sequence shown here is derived from an EMBL/GenBank/DDBJ whole genome shotgun (WGS) entry which is preliminary data.</text>
</comment>
<proteinExistence type="predicted"/>
<accession>A0AAD8NWT5</accession>
<evidence type="ECO:0000313" key="1">
    <source>
        <dbReference type="EMBL" id="KAK1423977.1"/>
    </source>
</evidence>
<protein>
    <submittedName>
        <fullName evidence="1">Uncharacterized protein</fullName>
    </submittedName>
</protein>
<dbReference type="AlphaFoldDB" id="A0AAD8NWT5"/>
<reference evidence="1" key="1">
    <citation type="journal article" date="2023" name="bioRxiv">
        <title>Improved chromosome-level genome assembly for marigold (Tagetes erecta).</title>
        <authorList>
            <person name="Jiang F."/>
            <person name="Yuan L."/>
            <person name="Wang S."/>
            <person name="Wang H."/>
            <person name="Xu D."/>
            <person name="Wang A."/>
            <person name="Fan W."/>
        </authorList>
    </citation>
    <scope>NUCLEOTIDE SEQUENCE</scope>
    <source>
        <strain evidence="1">WSJ</strain>
        <tissue evidence="1">Leaf</tissue>
    </source>
</reference>